<name>A0A890DI01_ECOLX</name>
<reference evidence="1" key="1">
    <citation type="journal article" date="2021" name="Sci. Rep.">
        <title>Antibiotic resistance plasmid composition and architecture in Escherichia coli isolates from meat.</title>
        <authorList>
            <person name="Darphorn T.S."/>
            <person name="Bel K."/>
            <person name="Koenders-van Sint Anneland B.B."/>
            <person name="Brul S."/>
            <person name="Ter Kuile B.H."/>
        </authorList>
    </citation>
    <scope>NUCLEOTIDE SEQUENCE</scope>
    <source>
        <strain evidence="1">ESBL3227</strain>
    </source>
</reference>
<accession>A0A890DI01</accession>
<proteinExistence type="predicted"/>
<organism evidence="1">
    <name type="scientific">Escherichia coli</name>
    <dbReference type="NCBI Taxonomy" id="562"/>
    <lineage>
        <taxon>Bacteria</taxon>
        <taxon>Pseudomonadati</taxon>
        <taxon>Pseudomonadota</taxon>
        <taxon>Gammaproteobacteria</taxon>
        <taxon>Enterobacterales</taxon>
        <taxon>Enterobacteriaceae</taxon>
        <taxon>Escherichia</taxon>
    </lineage>
</organism>
<evidence type="ECO:0000313" key="1">
    <source>
        <dbReference type="EMBL" id="QRG44145.1"/>
    </source>
</evidence>
<geneLocation type="plasmid" evidence="1">
    <name>pESBL3227-IncI</name>
</geneLocation>
<sequence length="352" mass="37277">MPSTTSSSFSRPEPSSTVITPSLPTLSMALAISSPMSVSELAEIEPTWAISLLVEQGLEIFFSSSTAEVTALSMPRLRSIGFMPAATAFMPSRIRAWASTVAVVVPSPALSEVLEATSLTICAPMFSNLSASSISLATDTPSLVIVGAPKLFSSTTLRPFGPRVALTALASTFTPRTMRARASSPKRISLAAIAELPQFCDCGLGCGEAAGSAQHGEDVVFLHHQVLGAVELDLGAGVLAEQHLVADLDLRRAHVAVVEHLALAHGDDLALDRLLGGRIRDHDTTGGDLLFLGALDDDAVVQRLDVNRRAYLPRGATHRLYRAPPRPCARAKIRRLIASGNHPCRGCQAVLY</sequence>
<dbReference type="AlphaFoldDB" id="A0A890DI01"/>
<keyword evidence="1" id="KW-0614">Plasmid</keyword>
<dbReference type="EMBL" id="MW390535">
    <property type="protein sequence ID" value="QRG44145.1"/>
    <property type="molecule type" value="Genomic_DNA"/>
</dbReference>
<protein>
    <submittedName>
        <fullName evidence="1">Uncharacterized protein</fullName>
    </submittedName>
</protein>